<dbReference type="Proteomes" id="UP000001520">
    <property type="component" value="Chromosome"/>
</dbReference>
<dbReference type="InterPro" id="IPR000873">
    <property type="entry name" value="AMP-dep_synth/lig_dom"/>
</dbReference>
<dbReference type="InterPro" id="IPR042099">
    <property type="entry name" value="ANL_N_sf"/>
</dbReference>
<dbReference type="GO" id="GO:0004467">
    <property type="term" value="F:long-chain fatty acid-CoA ligase activity"/>
    <property type="evidence" value="ECO:0007669"/>
    <property type="project" value="UniProtKB-EC"/>
</dbReference>
<keyword evidence="3" id="KW-0443">Lipid metabolism</keyword>
<dbReference type="SUPFAM" id="SSF56801">
    <property type="entry name" value="Acetyl-CoA synthetase-like"/>
    <property type="match status" value="1"/>
</dbReference>
<dbReference type="PROSITE" id="PS00455">
    <property type="entry name" value="AMP_BINDING"/>
    <property type="match status" value="1"/>
</dbReference>
<dbReference type="EMBL" id="AP011529">
    <property type="protein sequence ID" value="BAI80956.1"/>
    <property type="molecule type" value="Genomic_DNA"/>
</dbReference>
<keyword evidence="2" id="KW-0276">Fatty acid metabolism</keyword>
<dbReference type="Pfam" id="PF23562">
    <property type="entry name" value="AMP-binding_C_3"/>
    <property type="match status" value="1"/>
</dbReference>
<dbReference type="STRING" id="639282.DEFDS_1496"/>
<keyword evidence="6" id="KW-1185">Reference proteome</keyword>
<evidence type="ECO:0000313" key="6">
    <source>
        <dbReference type="Proteomes" id="UP000001520"/>
    </source>
</evidence>
<accession>D3PED3</accession>
<dbReference type="PANTHER" id="PTHR43272">
    <property type="entry name" value="LONG-CHAIN-FATTY-ACID--COA LIGASE"/>
    <property type="match status" value="1"/>
</dbReference>
<organism evidence="5 6">
    <name type="scientific">Deferribacter desulfuricans (strain DSM 14783 / JCM 11476 / NBRC 101012 / SSM1)</name>
    <dbReference type="NCBI Taxonomy" id="639282"/>
    <lineage>
        <taxon>Bacteria</taxon>
        <taxon>Pseudomonadati</taxon>
        <taxon>Deferribacterota</taxon>
        <taxon>Deferribacteres</taxon>
        <taxon>Deferribacterales</taxon>
        <taxon>Deferribacteraceae</taxon>
        <taxon>Deferribacter</taxon>
    </lineage>
</organism>
<evidence type="ECO:0000256" key="3">
    <source>
        <dbReference type="ARBA" id="ARBA00023098"/>
    </source>
</evidence>
<feature type="domain" description="AMP-dependent synthetase/ligase" evidence="4">
    <location>
        <begin position="13"/>
        <end position="429"/>
    </location>
</feature>
<evidence type="ECO:0000256" key="1">
    <source>
        <dbReference type="ARBA" id="ARBA00022598"/>
    </source>
</evidence>
<reference evidence="5 6" key="1">
    <citation type="journal article" date="2010" name="DNA Res.">
        <title>Bacterial lifestyle in a deep-sea hydrothermal vent chimney revealed by the genome sequence of the thermophilic bacterium Deferribacter desulfuricans SSM1.</title>
        <authorList>
            <person name="Takaki Y."/>
            <person name="Shimamura S."/>
            <person name="Nakagawa S."/>
            <person name="Fukuhara Y."/>
            <person name="Horikawa H."/>
            <person name="Ankai A."/>
            <person name="Harada T."/>
            <person name="Hosoyama A."/>
            <person name="Oguchi A."/>
            <person name="Fukui S."/>
            <person name="Fujita N."/>
            <person name="Takami H."/>
            <person name="Takai K."/>
        </authorList>
    </citation>
    <scope>NUCLEOTIDE SEQUENCE [LARGE SCALE GENOMIC DNA]</scope>
    <source>
        <strain evidence="6">DSM 14783 / JCM 11476 / NBRC 101012 / SSM1</strain>
    </source>
</reference>
<evidence type="ECO:0000313" key="5">
    <source>
        <dbReference type="EMBL" id="BAI80956.1"/>
    </source>
</evidence>
<dbReference type="InterPro" id="IPR020845">
    <property type="entry name" value="AMP-binding_CS"/>
</dbReference>
<dbReference type="AlphaFoldDB" id="D3PED3"/>
<protein>
    <submittedName>
        <fullName evidence="5">Long-chain fatty-acid-CoA ligase</fullName>
        <ecNumber evidence="5">6.2.1.3</ecNumber>
    </submittedName>
</protein>
<dbReference type="KEGG" id="ddf:DEFDS_1496"/>
<dbReference type="GO" id="GO:0016020">
    <property type="term" value="C:membrane"/>
    <property type="evidence" value="ECO:0007669"/>
    <property type="project" value="TreeGrafter"/>
</dbReference>
<sequence>MAVKKSLLDYFYENYKRKADKVALREKDLGIWKEITWKDYFVKVVKFAHYLESIGVKSGDTVAIIGDNKPEWLICEFAAQLLKAYPVGIYQDSVSDEIEYLLNTTEAKIVVAEDQEQVDKVLEIKDKCENIKKIVYYDDRGMYLYADIEDLIYFEDAINFDLDLKELEKFFHEKSSEVTEEDIAVMCTTSGTTSKPKVAMLTHKNLIFMSTSLAKADPKYETDDFVSFLPLPWIGEQMMSVASAQIFGFVVNFPESADTVQNDMKEIGPHIIFSPPRVWENLASTVFMKMMDSTKFKNYVFNKCIKIGYEYADLKFEKKEPTFLQNLKYRLAYIFLFRKLKERLGFCKLRSAMTGGAALGPDTFRFFHAIGVSLKQIYGQTEISGISCIHRDDDIDFTSVGKPIEGTEIKITEDGEIISKSPAVFKGYYKDEKATQETLKDGWLYSGDAGYFDENGKLVVIDRKKDLMYLNDGTMFSPQFIENKLKFSPYIKEAVVLGNKRDFITTILNIDFGIVGKWAENKKIAYTTYTDLSSKDEVYELVANEVRKVNEQLKDEHKIKKFVLLYKEFDADDGELTRTRKVRRGFIEEKYKEIVSALYSDAKDIEIEATIKLQDGRDRKIKTVLKIYQLYD</sequence>
<dbReference type="RefSeq" id="WP_013008202.1">
    <property type="nucleotide sequence ID" value="NC_013939.1"/>
</dbReference>
<dbReference type="PANTHER" id="PTHR43272:SF32">
    <property type="entry name" value="AMP-DEPENDENT SYNTHETASE_LIGASE DOMAIN-CONTAINING PROTEIN"/>
    <property type="match status" value="1"/>
</dbReference>
<evidence type="ECO:0000259" key="4">
    <source>
        <dbReference type="Pfam" id="PF00501"/>
    </source>
</evidence>
<dbReference type="OrthoDB" id="9803968at2"/>
<dbReference type="eggNOG" id="COG1022">
    <property type="taxonomic scope" value="Bacteria"/>
</dbReference>
<dbReference type="EC" id="6.2.1.3" evidence="5"/>
<proteinExistence type="predicted"/>
<keyword evidence="1 5" id="KW-0436">Ligase</keyword>
<evidence type="ECO:0000256" key="2">
    <source>
        <dbReference type="ARBA" id="ARBA00022832"/>
    </source>
</evidence>
<dbReference type="HOGENOM" id="CLU_000022_45_5_0"/>
<name>D3PED3_DEFDS</name>
<dbReference type="Pfam" id="PF00501">
    <property type="entry name" value="AMP-binding"/>
    <property type="match status" value="1"/>
</dbReference>
<dbReference type="Gene3D" id="3.40.50.12780">
    <property type="entry name" value="N-terminal domain of ligase-like"/>
    <property type="match status" value="1"/>
</dbReference>
<gene>
    <name evidence="5" type="ordered locus">DEFDS_1496</name>
</gene>